<evidence type="ECO:0000313" key="14">
    <source>
        <dbReference type="Proteomes" id="UP000199060"/>
    </source>
</evidence>
<dbReference type="InterPro" id="IPR015947">
    <property type="entry name" value="PUA-like_sf"/>
</dbReference>
<evidence type="ECO:0000256" key="3">
    <source>
        <dbReference type="ARBA" id="ARBA00022490"/>
    </source>
</evidence>
<dbReference type="Gene3D" id="2.40.240.20">
    <property type="entry name" value="Hypothetical PUA domain-like, domain 1"/>
    <property type="match status" value="1"/>
</dbReference>
<dbReference type="EMBL" id="FNAC01000015">
    <property type="protein sequence ID" value="SDD11604.1"/>
    <property type="molecule type" value="Genomic_DNA"/>
</dbReference>
<dbReference type="PIRSF" id="PIRSF015601">
    <property type="entry name" value="MTase_slr0722"/>
    <property type="match status" value="1"/>
</dbReference>
<evidence type="ECO:0000259" key="11">
    <source>
        <dbReference type="Pfam" id="PF04452"/>
    </source>
</evidence>
<keyword evidence="4 10" id="KW-0698">rRNA processing</keyword>
<dbReference type="Proteomes" id="UP000199060">
    <property type="component" value="Unassembled WGS sequence"/>
</dbReference>
<dbReference type="GO" id="GO:0005737">
    <property type="term" value="C:cytoplasm"/>
    <property type="evidence" value="ECO:0007669"/>
    <property type="project" value="UniProtKB-SubCell"/>
</dbReference>
<evidence type="ECO:0000256" key="9">
    <source>
        <dbReference type="ARBA" id="ARBA00047944"/>
    </source>
</evidence>
<dbReference type="RefSeq" id="WP_087939062.1">
    <property type="nucleotide sequence ID" value="NZ_FNAC01000015.1"/>
</dbReference>
<keyword evidence="6 10" id="KW-0808">Transferase</keyword>
<evidence type="ECO:0000313" key="13">
    <source>
        <dbReference type="EMBL" id="SDD11604.1"/>
    </source>
</evidence>
<accession>A0A1G6S4L0</accession>
<dbReference type="InterPro" id="IPR006700">
    <property type="entry name" value="RsmE"/>
</dbReference>
<comment type="subcellular location">
    <subcellularLocation>
        <location evidence="1 10">Cytoplasm</location>
    </subcellularLocation>
</comment>
<keyword evidence="7 10" id="KW-0949">S-adenosyl-L-methionine</keyword>
<dbReference type="STRING" id="686796.SAMN04488104_101562"/>
<dbReference type="GO" id="GO:0070042">
    <property type="term" value="F:rRNA (uridine-N3-)-methyltransferase activity"/>
    <property type="evidence" value="ECO:0007669"/>
    <property type="project" value="TreeGrafter"/>
</dbReference>
<evidence type="ECO:0000256" key="6">
    <source>
        <dbReference type="ARBA" id="ARBA00022679"/>
    </source>
</evidence>
<dbReference type="OrthoDB" id="9815641at2"/>
<dbReference type="InterPro" id="IPR046887">
    <property type="entry name" value="RsmE_PUA-like"/>
</dbReference>
<keyword evidence="5 10" id="KW-0489">Methyltransferase</keyword>
<evidence type="ECO:0000256" key="7">
    <source>
        <dbReference type="ARBA" id="ARBA00022691"/>
    </source>
</evidence>
<evidence type="ECO:0000256" key="2">
    <source>
        <dbReference type="ARBA" id="ARBA00005528"/>
    </source>
</evidence>
<evidence type="ECO:0000256" key="5">
    <source>
        <dbReference type="ARBA" id="ARBA00022603"/>
    </source>
</evidence>
<dbReference type="SUPFAM" id="SSF88697">
    <property type="entry name" value="PUA domain-like"/>
    <property type="match status" value="1"/>
</dbReference>
<keyword evidence="3 10" id="KW-0963">Cytoplasm</keyword>
<sequence length="234" mass="26641">MLLFFQENCSPPTITLSPDESKHLIKVLRKQTGDEVIVTNGEGKLFHCLIQSPLPKGTSLKVIKEEEIPKLPFEIHLAICPTKSPDRMEWLVEKITEIGFDYIYLMKSENSERSFLKADRLEKKIIAACKQSLQFYKPEIKSDWTFEQIVTSPDFDGFQKFIAYVNENHQNHLLDLALKNRNYLILIGPEGDFSPNEIDSAISKGFAPVSLGKNRLRTETAGLTAVQMLQVANR</sequence>
<evidence type="ECO:0000256" key="1">
    <source>
        <dbReference type="ARBA" id="ARBA00004496"/>
    </source>
</evidence>
<dbReference type="NCBIfam" id="TIGR00046">
    <property type="entry name" value="RsmE family RNA methyltransferase"/>
    <property type="match status" value="1"/>
</dbReference>
<dbReference type="InterPro" id="IPR029028">
    <property type="entry name" value="Alpha/beta_knot_MTases"/>
</dbReference>
<comment type="similarity">
    <text evidence="2 10">Belongs to the RNA methyltransferase RsmE family.</text>
</comment>
<dbReference type="PANTHER" id="PTHR30027:SF3">
    <property type="entry name" value="16S RRNA (URACIL(1498)-N(3))-METHYLTRANSFERASE"/>
    <property type="match status" value="1"/>
</dbReference>
<comment type="catalytic activity">
    <reaction evidence="9 10">
        <text>uridine(1498) in 16S rRNA + S-adenosyl-L-methionine = N(3)-methyluridine(1498) in 16S rRNA + S-adenosyl-L-homocysteine + H(+)</text>
        <dbReference type="Rhea" id="RHEA:42920"/>
        <dbReference type="Rhea" id="RHEA-COMP:10283"/>
        <dbReference type="Rhea" id="RHEA-COMP:10284"/>
        <dbReference type="ChEBI" id="CHEBI:15378"/>
        <dbReference type="ChEBI" id="CHEBI:57856"/>
        <dbReference type="ChEBI" id="CHEBI:59789"/>
        <dbReference type="ChEBI" id="CHEBI:65315"/>
        <dbReference type="ChEBI" id="CHEBI:74502"/>
        <dbReference type="EC" id="2.1.1.193"/>
    </reaction>
</comment>
<organism evidence="13 14">
    <name type="scientific">Algoriphagus faecimaris</name>
    <dbReference type="NCBI Taxonomy" id="686796"/>
    <lineage>
        <taxon>Bacteria</taxon>
        <taxon>Pseudomonadati</taxon>
        <taxon>Bacteroidota</taxon>
        <taxon>Cytophagia</taxon>
        <taxon>Cytophagales</taxon>
        <taxon>Cyclobacteriaceae</taxon>
        <taxon>Algoriphagus</taxon>
    </lineage>
</organism>
<dbReference type="SUPFAM" id="SSF75217">
    <property type="entry name" value="alpha/beta knot"/>
    <property type="match status" value="1"/>
</dbReference>
<name>A0A1G6S4L0_9BACT</name>
<dbReference type="Pfam" id="PF04452">
    <property type="entry name" value="Methyltrans_RNA"/>
    <property type="match status" value="1"/>
</dbReference>
<dbReference type="GO" id="GO:0070475">
    <property type="term" value="P:rRNA base methylation"/>
    <property type="evidence" value="ECO:0007669"/>
    <property type="project" value="TreeGrafter"/>
</dbReference>
<dbReference type="CDD" id="cd18084">
    <property type="entry name" value="RsmE-like"/>
    <property type="match status" value="1"/>
</dbReference>
<evidence type="ECO:0000256" key="8">
    <source>
        <dbReference type="ARBA" id="ARBA00025699"/>
    </source>
</evidence>
<dbReference type="InterPro" id="IPR046886">
    <property type="entry name" value="RsmE_MTase_dom"/>
</dbReference>
<dbReference type="Gene3D" id="3.40.1280.10">
    <property type="match status" value="1"/>
</dbReference>
<evidence type="ECO:0000259" key="12">
    <source>
        <dbReference type="Pfam" id="PF20260"/>
    </source>
</evidence>
<comment type="function">
    <text evidence="8 10">Specifically methylates the N3 position of the uracil ring of uridine 1498 (m3U1498) in 16S rRNA. Acts on the fully assembled 30S ribosomal subunit.</text>
</comment>
<proteinExistence type="inferred from homology"/>
<dbReference type="EC" id="2.1.1.193" evidence="10"/>
<keyword evidence="14" id="KW-1185">Reference proteome</keyword>
<feature type="domain" description="Ribosomal RNA small subunit methyltransferase E methyltransferase" evidence="11">
    <location>
        <begin position="70"/>
        <end position="230"/>
    </location>
</feature>
<dbReference type="AlphaFoldDB" id="A0A1G6S4L0"/>
<evidence type="ECO:0000256" key="4">
    <source>
        <dbReference type="ARBA" id="ARBA00022552"/>
    </source>
</evidence>
<dbReference type="InterPro" id="IPR029026">
    <property type="entry name" value="tRNA_m1G_MTases_N"/>
</dbReference>
<evidence type="ECO:0000256" key="10">
    <source>
        <dbReference type="PIRNR" id="PIRNR015601"/>
    </source>
</evidence>
<gene>
    <name evidence="13" type="ORF">SAMN04488104_101562</name>
</gene>
<reference evidence="14" key="1">
    <citation type="submission" date="2016-10" db="EMBL/GenBank/DDBJ databases">
        <authorList>
            <person name="Varghese N."/>
            <person name="Submissions S."/>
        </authorList>
    </citation>
    <scope>NUCLEOTIDE SEQUENCE [LARGE SCALE GENOMIC DNA]</scope>
    <source>
        <strain evidence="14">DSM 23095</strain>
    </source>
</reference>
<dbReference type="Pfam" id="PF20260">
    <property type="entry name" value="PUA_4"/>
    <property type="match status" value="1"/>
</dbReference>
<protein>
    <recommendedName>
        <fullName evidence="10">Ribosomal RNA small subunit methyltransferase E</fullName>
        <ecNumber evidence="10">2.1.1.193</ecNumber>
    </recommendedName>
</protein>
<feature type="domain" description="Ribosomal RNA small subunit methyltransferase E PUA-like" evidence="12">
    <location>
        <begin position="17"/>
        <end position="53"/>
    </location>
</feature>
<dbReference type="PANTHER" id="PTHR30027">
    <property type="entry name" value="RIBOSOMAL RNA SMALL SUBUNIT METHYLTRANSFERASE E"/>
    <property type="match status" value="1"/>
</dbReference>